<dbReference type="AlphaFoldDB" id="A0A9W6T152"/>
<dbReference type="InterPro" id="IPR036005">
    <property type="entry name" value="Creatinase/aminopeptidase-like"/>
</dbReference>
<accession>A0A9W6T152</accession>
<organism evidence="7 8">
    <name type="scientific">Candida boidinii</name>
    <name type="common">Yeast</name>
    <dbReference type="NCBI Taxonomy" id="5477"/>
    <lineage>
        <taxon>Eukaryota</taxon>
        <taxon>Fungi</taxon>
        <taxon>Dikarya</taxon>
        <taxon>Ascomycota</taxon>
        <taxon>Saccharomycotina</taxon>
        <taxon>Pichiomycetes</taxon>
        <taxon>Pichiales</taxon>
        <taxon>Pichiaceae</taxon>
        <taxon>Ogataea</taxon>
        <taxon>Ogataea/Candida clade</taxon>
    </lineage>
</organism>
<name>A0A9W6T152_CANBO</name>
<gene>
    <name evidence="7" type="ORF">Cboi02_000300400</name>
</gene>
<keyword evidence="4" id="KW-0378">Hydrolase</keyword>
<dbReference type="InterPro" id="IPR007865">
    <property type="entry name" value="Aminopep_P_N"/>
</dbReference>
<reference evidence="7" key="1">
    <citation type="submission" date="2023-04" db="EMBL/GenBank/DDBJ databases">
        <title>Candida boidinii NBRC 10035.</title>
        <authorList>
            <person name="Ichikawa N."/>
            <person name="Sato H."/>
            <person name="Tonouchi N."/>
        </authorList>
    </citation>
    <scope>NUCLEOTIDE SEQUENCE</scope>
    <source>
        <strain evidence="7">NBRC 10035</strain>
    </source>
</reference>
<evidence type="ECO:0000313" key="7">
    <source>
        <dbReference type="EMBL" id="GME70900.1"/>
    </source>
</evidence>
<dbReference type="SUPFAM" id="SSF53092">
    <property type="entry name" value="Creatinase/prolidase N-terminal domain"/>
    <property type="match status" value="1"/>
</dbReference>
<evidence type="ECO:0000256" key="3">
    <source>
        <dbReference type="ARBA" id="ARBA00022723"/>
    </source>
</evidence>
<dbReference type="PANTHER" id="PTHR43226">
    <property type="entry name" value="XAA-PRO AMINOPEPTIDASE 3"/>
    <property type="match status" value="1"/>
</dbReference>
<evidence type="ECO:0000259" key="6">
    <source>
        <dbReference type="SMART" id="SM01011"/>
    </source>
</evidence>
<dbReference type="GO" id="GO:0030145">
    <property type="term" value="F:manganese ion binding"/>
    <property type="evidence" value="ECO:0007669"/>
    <property type="project" value="InterPro"/>
</dbReference>
<evidence type="ECO:0000313" key="8">
    <source>
        <dbReference type="Proteomes" id="UP001165120"/>
    </source>
</evidence>
<protein>
    <submittedName>
        <fullName evidence="7">Unnamed protein product</fullName>
    </submittedName>
</protein>
<keyword evidence="3" id="KW-0479">Metal-binding</keyword>
<dbReference type="InterPro" id="IPR000994">
    <property type="entry name" value="Pept_M24"/>
</dbReference>
<feature type="domain" description="Aminopeptidase P N-terminal" evidence="6">
    <location>
        <begin position="13"/>
        <end position="151"/>
    </location>
</feature>
<dbReference type="FunFam" id="3.90.230.10:FF:000002">
    <property type="entry name" value="Xaa-Pro aminopeptidase 3"/>
    <property type="match status" value="1"/>
</dbReference>
<dbReference type="InterPro" id="IPR029149">
    <property type="entry name" value="Creatin/AminoP/Spt16_N"/>
</dbReference>
<comment type="cofactor">
    <cofactor evidence="1">
        <name>Mn(2+)</name>
        <dbReference type="ChEBI" id="CHEBI:29035"/>
    </cofactor>
</comment>
<dbReference type="PANTHER" id="PTHR43226:SF1">
    <property type="entry name" value="XAA-PRO DIPEPTIDASE"/>
    <property type="match status" value="1"/>
</dbReference>
<dbReference type="SMART" id="SM01011">
    <property type="entry name" value="AMP_N"/>
    <property type="match status" value="1"/>
</dbReference>
<dbReference type="Pfam" id="PF00557">
    <property type="entry name" value="Peptidase_M24"/>
    <property type="match status" value="1"/>
</dbReference>
<sequence>MESGPPELKGKKYPSKEHALRVASHFKTKLASAEKDSAFFIAGTKLELYPYCDQVSPLRQNRYFHYLSGVNQISGCYILYNLESNKLTLFLPNIDEDDIIWSGLPLSPEQALAKYDVDEVLYEADIESVLSELKTKYNKNIYTTDTDEYKDLEFAKYVIPRNQDFFYALDEARLIKDEFELTLLRHASKISDNSHLAVMSSTPIQKNETHIHAEFVYHSIRQGSKFQSYDPICCSGPNCSTLHYEKNDDSMEGKHSVLIDAGAEWECYASDVTRCYPIDGIWKKEHREIYDLVLEMQSNAMEQIKPGTPWEYCHEVAHRTLIKGFLKLGLFKGASEDEIFESGVSVWFFPHGLGHLLGMDTHDVGGYPDYEDKNPMFRYLRLRRKLQKNMVVTNEPGCYFSPFLLAEAKKNETQSSHINWDVVEKYMYIGGVRIEDDILVTEDGYENLTGITSDADEVAKIVKSGIEKGLKGGFHNIV</sequence>
<dbReference type="Gene3D" id="3.90.230.10">
    <property type="entry name" value="Creatinase/methionine aminopeptidase superfamily"/>
    <property type="match status" value="1"/>
</dbReference>
<evidence type="ECO:0000256" key="4">
    <source>
        <dbReference type="ARBA" id="ARBA00022801"/>
    </source>
</evidence>
<dbReference type="InterPro" id="IPR052433">
    <property type="entry name" value="X-Pro_dipept-like"/>
</dbReference>
<dbReference type="CDD" id="cd01087">
    <property type="entry name" value="Prolidase"/>
    <property type="match status" value="1"/>
</dbReference>
<evidence type="ECO:0000256" key="1">
    <source>
        <dbReference type="ARBA" id="ARBA00001936"/>
    </source>
</evidence>
<comment type="similarity">
    <text evidence="2">Belongs to the peptidase M24B family.</text>
</comment>
<dbReference type="Proteomes" id="UP001165120">
    <property type="component" value="Unassembled WGS sequence"/>
</dbReference>
<keyword evidence="5" id="KW-0464">Manganese</keyword>
<dbReference type="GO" id="GO:0006508">
    <property type="term" value="P:proteolysis"/>
    <property type="evidence" value="ECO:0007669"/>
    <property type="project" value="TreeGrafter"/>
</dbReference>
<dbReference type="GO" id="GO:0070006">
    <property type="term" value="F:metalloaminopeptidase activity"/>
    <property type="evidence" value="ECO:0007669"/>
    <property type="project" value="InterPro"/>
</dbReference>
<proteinExistence type="inferred from homology"/>
<comment type="caution">
    <text evidence="7">The sequence shown here is derived from an EMBL/GenBank/DDBJ whole genome shotgun (WGS) entry which is preliminary data.</text>
</comment>
<dbReference type="Pfam" id="PF05195">
    <property type="entry name" value="AMP_N"/>
    <property type="match status" value="1"/>
</dbReference>
<dbReference type="Gene3D" id="3.40.350.10">
    <property type="entry name" value="Creatinase/prolidase N-terminal domain"/>
    <property type="match status" value="1"/>
</dbReference>
<dbReference type="SUPFAM" id="SSF55920">
    <property type="entry name" value="Creatinase/aminopeptidase"/>
    <property type="match status" value="1"/>
</dbReference>
<dbReference type="EMBL" id="BSXN01000974">
    <property type="protein sequence ID" value="GME70900.1"/>
    <property type="molecule type" value="Genomic_DNA"/>
</dbReference>
<evidence type="ECO:0000256" key="5">
    <source>
        <dbReference type="ARBA" id="ARBA00023211"/>
    </source>
</evidence>
<evidence type="ECO:0000256" key="2">
    <source>
        <dbReference type="ARBA" id="ARBA00008766"/>
    </source>
</evidence>
<keyword evidence="8" id="KW-1185">Reference proteome</keyword>